<accession>A0A0F5HQY4</accession>
<keyword evidence="3" id="KW-1185">Reference proteome</keyword>
<comment type="caution">
    <text evidence="2">The sequence shown here is derived from an EMBL/GenBank/DDBJ whole genome shotgun (WGS) entry which is preliminary data.</text>
</comment>
<dbReference type="EMBL" id="JWIR02000029">
    <property type="protein sequence ID" value="KKB40494.1"/>
    <property type="molecule type" value="Genomic_DNA"/>
</dbReference>
<name>A0A0F5HQY4_BACTR</name>
<feature type="compositionally biased region" description="Polar residues" evidence="1">
    <location>
        <begin position="49"/>
        <end position="58"/>
    </location>
</feature>
<dbReference type="AlphaFoldDB" id="A0A0F5HQY4"/>
<dbReference type="RefSeq" id="WP_166701692.1">
    <property type="nucleotide sequence ID" value="NZ_JWIR02000029.1"/>
</dbReference>
<organism evidence="2 3">
    <name type="scientific">Bacillus thermotolerans</name>
    <name type="common">Quasibacillus thermotolerans</name>
    <dbReference type="NCBI Taxonomy" id="1221996"/>
    <lineage>
        <taxon>Bacteria</taxon>
        <taxon>Bacillati</taxon>
        <taxon>Bacillota</taxon>
        <taxon>Bacilli</taxon>
        <taxon>Bacillales</taxon>
        <taxon>Bacillaceae</taxon>
        <taxon>Bacillus</taxon>
    </lineage>
</organism>
<dbReference type="Proteomes" id="UP000031563">
    <property type="component" value="Unassembled WGS sequence"/>
</dbReference>
<evidence type="ECO:0000313" key="2">
    <source>
        <dbReference type="EMBL" id="KKB40494.1"/>
    </source>
</evidence>
<gene>
    <name evidence="2" type="ORF">QY95_01489</name>
</gene>
<sequence>MSNEDKKIPAANGSMASNLEEMKQLGSQMERQRTNQELKEDERQPDPVQHNSDNACRS</sequence>
<proteinExistence type="predicted"/>
<evidence type="ECO:0008006" key="4">
    <source>
        <dbReference type="Google" id="ProtNLM"/>
    </source>
</evidence>
<reference evidence="2" key="1">
    <citation type="submission" date="2015-02" db="EMBL/GenBank/DDBJ databases">
        <title>Genome Assembly of Bacillaceae bacterium MTCC 8252.</title>
        <authorList>
            <person name="Verma A."/>
            <person name="Khatri I."/>
            <person name="Mual P."/>
            <person name="Subramanian S."/>
            <person name="Krishnamurthi S."/>
        </authorList>
    </citation>
    <scope>NUCLEOTIDE SEQUENCE [LARGE SCALE GENOMIC DNA]</scope>
    <source>
        <strain evidence="2">MTCC 8252</strain>
    </source>
</reference>
<evidence type="ECO:0000313" key="3">
    <source>
        <dbReference type="Proteomes" id="UP000031563"/>
    </source>
</evidence>
<feature type="compositionally biased region" description="Basic and acidic residues" evidence="1">
    <location>
        <begin position="30"/>
        <end position="45"/>
    </location>
</feature>
<protein>
    <recommendedName>
        <fullName evidence="4">Multidrug ABC transporter ATPase</fullName>
    </recommendedName>
</protein>
<accession>A0A0F5I486</accession>
<feature type="region of interest" description="Disordered" evidence="1">
    <location>
        <begin position="1"/>
        <end position="58"/>
    </location>
</feature>
<evidence type="ECO:0000256" key="1">
    <source>
        <dbReference type="SAM" id="MobiDB-lite"/>
    </source>
</evidence>